<dbReference type="HOGENOM" id="CLU_126391_0_0_6"/>
<reference evidence="2" key="1">
    <citation type="journal article" date="2012" name="PLoS ONE">
        <title>The success of Acinetobacter species; genetic, metabolic and virulence attributes.</title>
        <authorList>
            <person name="Peleg A.Y."/>
            <person name="de Breij A."/>
            <person name="Adams M.D."/>
            <person name="Cerqueira G.M."/>
            <person name="Mocali S."/>
            <person name="Galardini M."/>
            <person name="Nibbering P.H."/>
            <person name="Earl A.M."/>
            <person name="Ward D.V."/>
            <person name="Paterson D.L."/>
            <person name="Seifert H."/>
            <person name="Dijkshoorn L."/>
        </authorList>
    </citation>
    <scope>NUCLEOTIDE SEQUENCE [LARGE SCALE GENOMIC DNA]</scope>
    <source>
        <strain evidence="2">SH205</strain>
    </source>
</reference>
<dbReference type="EMBL" id="GG705011">
    <property type="protein sequence ID" value="EEY93460.1"/>
    <property type="molecule type" value="Genomic_DNA"/>
</dbReference>
<protein>
    <submittedName>
        <fullName evidence="1">Uncharacterized protein</fullName>
    </submittedName>
</protein>
<accession>D0SHY8</accession>
<organism evidence="1 2">
    <name type="scientific">Acinetobacter junii SH205</name>
    <dbReference type="NCBI Taxonomy" id="575587"/>
    <lineage>
        <taxon>Bacteria</taxon>
        <taxon>Pseudomonadati</taxon>
        <taxon>Pseudomonadota</taxon>
        <taxon>Gammaproteobacteria</taxon>
        <taxon>Moraxellales</taxon>
        <taxon>Moraxellaceae</taxon>
        <taxon>Acinetobacter</taxon>
    </lineage>
</organism>
<name>D0SHY8_ACIJU</name>
<gene>
    <name evidence="1" type="ORF">HMPREF0026_00736</name>
</gene>
<sequence>MPHTYSEWCDCLGYLKDSQYDKDIKVLLSKGSLSWTSGVAERFSERLALVFNMRLQECAQRLDRNISYSNDESGLITGLLSARRTLSFLHEIATLECFPELLQKHLTTELENYAKRTQSSLENSASRDRTGRLLSIIKHNSILNFTKVSVPSKDMPHISQKNQPLTDTAISETSTKFKRRNFL</sequence>
<evidence type="ECO:0000313" key="2">
    <source>
        <dbReference type="Proteomes" id="UP000018442"/>
    </source>
</evidence>
<dbReference type="Proteomes" id="UP000018442">
    <property type="component" value="Unassembled WGS sequence"/>
</dbReference>
<evidence type="ECO:0000313" key="1">
    <source>
        <dbReference type="EMBL" id="EEY93460.1"/>
    </source>
</evidence>
<proteinExistence type="predicted"/>
<dbReference type="AlphaFoldDB" id="D0SHY8"/>